<feature type="binding site" evidence="7">
    <location>
        <position position="263"/>
    </location>
    <ligand>
        <name>Fe(2+)</name>
        <dbReference type="ChEBI" id="CHEBI:29033"/>
    </ligand>
</feature>
<dbReference type="NCBIfam" id="TIGR00109">
    <property type="entry name" value="hemH"/>
    <property type="match status" value="1"/>
</dbReference>
<keyword evidence="7 8" id="KW-0963">Cytoplasm</keyword>
<organism evidence="9 10">
    <name type="scientific">Helicobacter typhlonius</name>
    <dbReference type="NCBI Taxonomy" id="76936"/>
    <lineage>
        <taxon>Bacteria</taxon>
        <taxon>Pseudomonadati</taxon>
        <taxon>Campylobacterota</taxon>
        <taxon>Epsilonproteobacteria</taxon>
        <taxon>Campylobacterales</taxon>
        <taxon>Helicobacteraceae</taxon>
        <taxon>Helicobacter</taxon>
    </lineage>
</organism>
<dbReference type="EMBL" id="LN907858">
    <property type="protein sequence ID" value="CUU39076.1"/>
    <property type="molecule type" value="Genomic_DNA"/>
</dbReference>
<dbReference type="Proteomes" id="UP000064525">
    <property type="component" value="Chromosome I"/>
</dbReference>
<keyword evidence="5 7" id="KW-0627">Porphyrin biosynthesis</keyword>
<sequence>MLNMGAPNSIYEVEGFLKNVFNDPLILGIKNNFMRKMLANFITHRRVEDTKKNYELIGGKSPLTAHTFNLVNKLNELDSTNLYTYAMRYTPPFTYDVLADLQRQNIESIVLFSLYPQYSFSTAKSSLLDAREALQRLNYTPHITEVAHFHTHPLYIDCIVKSIEETLGADNAQDFVLLLSAHSLPQARIDEGDPYEKHCNQNKEALESALAQKGIVFKKIALSYQSKVGRMKWLEPSTKDTIRKYKKHKMIVYPPSFTLDNSETEYELKILYAGVAKELGMPEYRVCSCFNDNTQFANAIMQIIKESKEGLWNEKNL</sequence>
<dbReference type="PATRIC" id="fig|76936.10.peg.184"/>
<dbReference type="InterPro" id="IPR001015">
    <property type="entry name" value="Ferrochelatase"/>
</dbReference>
<evidence type="ECO:0000256" key="2">
    <source>
        <dbReference type="ARBA" id="ARBA00023004"/>
    </source>
</evidence>
<reference evidence="10" key="1">
    <citation type="submission" date="2015-11" db="EMBL/GenBank/DDBJ databases">
        <authorList>
            <person name="Anvar S.Y."/>
        </authorList>
    </citation>
    <scope>NUCLEOTIDE SEQUENCE [LARGE SCALE GENOMIC DNA]</scope>
</reference>
<accession>A0A0S4PUE6</accession>
<evidence type="ECO:0000313" key="9">
    <source>
        <dbReference type="EMBL" id="CUU39076.1"/>
    </source>
</evidence>
<dbReference type="InterPro" id="IPR019772">
    <property type="entry name" value="Ferrochelatase_AS"/>
</dbReference>
<dbReference type="PANTHER" id="PTHR11108">
    <property type="entry name" value="FERROCHELATASE"/>
    <property type="match status" value="1"/>
</dbReference>
<protein>
    <recommendedName>
        <fullName evidence="7 8">Ferrochelatase</fullName>
        <ecNumber evidence="7 8">4.98.1.1</ecNumber>
    </recommendedName>
    <alternativeName>
        <fullName evidence="7">Heme synthase</fullName>
    </alternativeName>
    <alternativeName>
        <fullName evidence="7">Protoheme ferro-lyase</fullName>
    </alternativeName>
</protein>
<dbReference type="GO" id="GO:0004325">
    <property type="term" value="F:ferrochelatase activity"/>
    <property type="evidence" value="ECO:0007669"/>
    <property type="project" value="UniProtKB-UniRule"/>
</dbReference>
<keyword evidence="2 7" id="KW-0408">Iron</keyword>
<proteinExistence type="inferred from homology"/>
<dbReference type="GO" id="GO:0005737">
    <property type="term" value="C:cytoplasm"/>
    <property type="evidence" value="ECO:0007669"/>
    <property type="project" value="UniProtKB-SubCell"/>
</dbReference>
<evidence type="ECO:0000256" key="3">
    <source>
        <dbReference type="ARBA" id="ARBA00023133"/>
    </source>
</evidence>
<dbReference type="InterPro" id="IPR033659">
    <property type="entry name" value="Ferrochelatase_N"/>
</dbReference>
<dbReference type="GO" id="GO:0046872">
    <property type="term" value="F:metal ion binding"/>
    <property type="evidence" value="ECO:0007669"/>
    <property type="project" value="UniProtKB-KW"/>
</dbReference>
<dbReference type="PANTHER" id="PTHR11108:SF1">
    <property type="entry name" value="FERROCHELATASE, MITOCHONDRIAL"/>
    <property type="match status" value="1"/>
</dbReference>
<keyword evidence="3 7" id="KW-0350">Heme biosynthesis</keyword>
<dbReference type="EC" id="4.98.1.1" evidence="7 8"/>
<dbReference type="KEGG" id="hty:BN2458_PEG0189"/>
<dbReference type="Gene3D" id="3.40.50.1400">
    <property type="match status" value="2"/>
</dbReference>
<evidence type="ECO:0000256" key="1">
    <source>
        <dbReference type="ARBA" id="ARBA00007718"/>
    </source>
</evidence>
<dbReference type="UniPathway" id="UPA00252">
    <property type="reaction ID" value="UER00325"/>
</dbReference>
<dbReference type="SUPFAM" id="SSF53800">
    <property type="entry name" value="Chelatase"/>
    <property type="match status" value="1"/>
</dbReference>
<evidence type="ECO:0000256" key="5">
    <source>
        <dbReference type="ARBA" id="ARBA00023244"/>
    </source>
</evidence>
<evidence type="ECO:0000256" key="7">
    <source>
        <dbReference type="HAMAP-Rule" id="MF_00323"/>
    </source>
</evidence>
<dbReference type="GO" id="GO:0006783">
    <property type="term" value="P:heme biosynthetic process"/>
    <property type="evidence" value="ECO:0007669"/>
    <property type="project" value="UniProtKB-UniRule"/>
</dbReference>
<dbReference type="CDD" id="cd00419">
    <property type="entry name" value="Ferrochelatase_C"/>
    <property type="match status" value="1"/>
</dbReference>
<keyword evidence="4 7" id="KW-0456">Lyase</keyword>
<dbReference type="CDD" id="cd03411">
    <property type="entry name" value="Ferrochelatase_N"/>
    <property type="match status" value="1"/>
</dbReference>
<dbReference type="PROSITE" id="PS00534">
    <property type="entry name" value="FERROCHELATASE"/>
    <property type="match status" value="1"/>
</dbReference>
<evidence type="ECO:0000256" key="4">
    <source>
        <dbReference type="ARBA" id="ARBA00023239"/>
    </source>
</evidence>
<comment type="catalytic activity">
    <reaction evidence="6">
        <text>Fe-coproporphyrin III + 2 H(+) = coproporphyrin III + Fe(2+)</text>
        <dbReference type="Rhea" id="RHEA:49572"/>
        <dbReference type="ChEBI" id="CHEBI:15378"/>
        <dbReference type="ChEBI" id="CHEBI:29033"/>
        <dbReference type="ChEBI" id="CHEBI:68438"/>
        <dbReference type="ChEBI" id="CHEBI:131725"/>
        <dbReference type="EC" id="4.99.1.9"/>
    </reaction>
    <physiologicalReaction direction="right-to-left" evidence="6">
        <dbReference type="Rhea" id="RHEA:49574"/>
    </physiologicalReaction>
</comment>
<evidence type="ECO:0000313" key="10">
    <source>
        <dbReference type="Proteomes" id="UP000064525"/>
    </source>
</evidence>
<evidence type="ECO:0000256" key="6">
    <source>
        <dbReference type="ARBA" id="ARBA00024536"/>
    </source>
</evidence>
<comment type="function">
    <text evidence="7 8">Catalyzes the ferrous insertion into protoporphyrin IX.</text>
</comment>
<dbReference type="AlphaFoldDB" id="A0A0S4PUE6"/>
<gene>
    <name evidence="7" type="primary">hemH</name>
    <name evidence="9" type="ORF">BN2458_PEG0189</name>
</gene>
<comment type="subcellular location">
    <subcellularLocation>
        <location evidence="7 8">Cytoplasm</location>
    </subcellularLocation>
</comment>
<feature type="binding site" evidence="7">
    <location>
        <position position="182"/>
    </location>
    <ligand>
        <name>Fe(2+)</name>
        <dbReference type="ChEBI" id="CHEBI:29033"/>
    </ligand>
</feature>
<dbReference type="HAMAP" id="MF_00323">
    <property type="entry name" value="Ferrochelatase"/>
    <property type="match status" value="1"/>
</dbReference>
<keyword evidence="7" id="KW-0479">Metal-binding</keyword>
<evidence type="ECO:0000256" key="8">
    <source>
        <dbReference type="RuleBase" id="RU000607"/>
    </source>
</evidence>
<comment type="similarity">
    <text evidence="1 7 8">Belongs to the ferrochelatase family.</text>
</comment>
<dbReference type="Pfam" id="PF00762">
    <property type="entry name" value="Ferrochelatase"/>
    <property type="match status" value="1"/>
</dbReference>
<dbReference type="InterPro" id="IPR033644">
    <property type="entry name" value="Ferrochelatase_C"/>
</dbReference>
<comment type="pathway">
    <text evidence="7 8">Porphyrin-containing compound metabolism; protoheme biosynthesis; protoheme from protoporphyrin-IX: step 1/1.</text>
</comment>
<name>A0A0S4PUE6_9HELI</name>
<comment type="catalytic activity">
    <reaction evidence="7 8">
        <text>heme b + 2 H(+) = protoporphyrin IX + Fe(2+)</text>
        <dbReference type="Rhea" id="RHEA:22584"/>
        <dbReference type="ChEBI" id="CHEBI:15378"/>
        <dbReference type="ChEBI" id="CHEBI:29033"/>
        <dbReference type="ChEBI" id="CHEBI:57306"/>
        <dbReference type="ChEBI" id="CHEBI:60344"/>
        <dbReference type="EC" id="4.98.1.1"/>
    </reaction>
</comment>